<evidence type="ECO:0000256" key="10">
    <source>
        <dbReference type="ARBA" id="ARBA00047912"/>
    </source>
</evidence>
<evidence type="ECO:0000256" key="9">
    <source>
        <dbReference type="ARBA" id="ARBA00047524"/>
    </source>
</evidence>
<feature type="transmembrane region" description="Helical" evidence="12">
    <location>
        <begin position="447"/>
        <end position="473"/>
    </location>
</feature>
<feature type="transmembrane region" description="Helical" evidence="12">
    <location>
        <begin position="91"/>
        <end position="113"/>
    </location>
</feature>
<feature type="compositionally biased region" description="Polar residues" evidence="11">
    <location>
        <begin position="615"/>
        <end position="630"/>
    </location>
</feature>
<dbReference type="EMBL" id="HBEC01015655">
    <property type="protein sequence ID" value="CAD8287255.1"/>
    <property type="molecule type" value="Transcribed_RNA"/>
</dbReference>
<protein>
    <recommendedName>
        <fullName evidence="13">Cation/H+ exchanger transmembrane domain-containing protein</fullName>
    </recommendedName>
</protein>
<evidence type="ECO:0000256" key="2">
    <source>
        <dbReference type="ARBA" id="ARBA00022448"/>
    </source>
</evidence>
<feature type="region of interest" description="Disordered" evidence="11">
    <location>
        <begin position="1"/>
        <end position="25"/>
    </location>
</feature>
<evidence type="ECO:0000259" key="13">
    <source>
        <dbReference type="Pfam" id="PF00999"/>
    </source>
</evidence>
<dbReference type="PANTHER" id="PTHR10110">
    <property type="entry name" value="SODIUM/HYDROGEN EXCHANGER"/>
    <property type="match status" value="1"/>
</dbReference>
<reference evidence="14" key="1">
    <citation type="submission" date="2021-01" db="EMBL/GenBank/DDBJ databases">
        <authorList>
            <person name="Corre E."/>
            <person name="Pelletier E."/>
            <person name="Niang G."/>
            <person name="Scheremetjew M."/>
            <person name="Finn R."/>
            <person name="Kale V."/>
            <person name="Holt S."/>
            <person name="Cochrane G."/>
            <person name="Meng A."/>
            <person name="Brown T."/>
            <person name="Cohen L."/>
        </authorList>
    </citation>
    <scope>NUCLEOTIDE SEQUENCE</scope>
    <source>
        <strain evidence="14">CCMP219</strain>
    </source>
</reference>
<dbReference type="GO" id="GO:0015386">
    <property type="term" value="F:potassium:proton antiporter activity"/>
    <property type="evidence" value="ECO:0007669"/>
    <property type="project" value="TreeGrafter"/>
</dbReference>
<keyword evidence="2" id="KW-0813">Transport</keyword>
<dbReference type="InterPro" id="IPR018422">
    <property type="entry name" value="Cation/H_exchanger_CPA1"/>
</dbReference>
<comment type="subcellular location">
    <subcellularLocation>
        <location evidence="1">Membrane</location>
        <topology evidence="1">Multi-pass membrane protein</topology>
    </subcellularLocation>
</comment>
<evidence type="ECO:0000256" key="3">
    <source>
        <dbReference type="ARBA" id="ARBA00022692"/>
    </source>
</evidence>
<feature type="region of interest" description="Disordered" evidence="11">
    <location>
        <begin position="565"/>
        <end position="658"/>
    </location>
</feature>
<feature type="transmembrane region" description="Helical" evidence="12">
    <location>
        <begin position="338"/>
        <end position="358"/>
    </location>
</feature>
<feature type="transmembrane region" description="Helical" evidence="12">
    <location>
        <begin position="253"/>
        <end position="276"/>
    </location>
</feature>
<evidence type="ECO:0000256" key="1">
    <source>
        <dbReference type="ARBA" id="ARBA00004141"/>
    </source>
</evidence>
<feature type="transmembrane region" description="Helical" evidence="12">
    <location>
        <begin position="62"/>
        <end position="79"/>
    </location>
</feature>
<evidence type="ECO:0000256" key="7">
    <source>
        <dbReference type="ARBA" id="ARBA00023136"/>
    </source>
</evidence>
<feature type="compositionally biased region" description="Low complexity" evidence="11">
    <location>
        <begin position="1"/>
        <end position="14"/>
    </location>
</feature>
<keyword evidence="6" id="KW-0406">Ion transport</keyword>
<dbReference type="PRINTS" id="PR01084">
    <property type="entry name" value="NAHEXCHNGR"/>
</dbReference>
<keyword evidence="3 12" id="KW-0812">Transmembrane</keyword>
<dbReference type="PANTHER" id="PTHR10110:SF197">
    <property type="entry name" value="SODIUM_HYDROGEN EXCHANGER"/>
    <property type="match status" value="1"/>
</dbReference>
<evidence type="ECO:0000256" key="5">
    <source>
        <dbReference type="ARBA" id="ARBA00023053"/>
    </source>
</evidence>
<gene>
    <name evidence="14" type="ORF">CEUR00632_LOCUS7294</name>
</gene>
<sequence length="658" mass="68676">MAEVDAGGSAMAAAEPPPPGAPPPASAELLEVTSVSTAVVVLLLVVWQLLCQRVKSPYLTDGNLAAIMGLVTGLLLLLFSHYVEERVLRSLLVFDSSTFLVYLLPPVILNAGLRIPEAFFSNIGTILCMGIGGTIISFGIISLVLYAFTPFHVLNFADCLALGAIFSATDSVATLQVLKPDTMPLLFSLVFGEGVINDATSVVLLGAVSSVFPPEEGATAPPRPLFAAPPGGAPPSSAGPGGFAAGSGVVGSFLYLFCLSVVLGAAMGGVIVWLLVFCQRSGMSASKEMSLVGMLSYLSYLIAEVSGLSGILSLFVCGTAVSHWAIPRMSEAGRVTTLVAFDTLSHLSEGIIFVYVGMDALDPVKWGLTYPGEAIPMCLVLISLLLSSRALAVVPMALLHNLWGTTPLSGRDLVIIWWSGLMRGAVSVALVYFYFDARTDGHHATVITSTLLVVLFTTVAFGAVTKPLLFLLLEERPDDPLMQLIADQMAKLRLWLERLPPLPRWLQRCLPLPGPRMYQQLREMPLSEVQTRGGGGGGAAEGLPLGGAPGPLAWFRGWAGVASGSTGGHAQGNGGFVDARSTPRATSMGGASSPTARAPSFRPITSDGARMTGTGHASQDSAGLPLTNSDEVPPIAGRRSAPTLGPLLSHGSSKEASS</sequence>
<evidence type="ECO:0000256" key="6">
    <source>
        <dbReference type="ARBA" id="ARBA00023065"/>
    </source>
</evidence>
<comment type="catalytic activity">
    <reaction evidence="10">
        <text>K(+)(in) + H(+)(out) = K(+)(out) + H(+)(in)</text>
        <dbReference type="Rhea" id="RHEA:29467"/>
        <dbReference type="ChEBI" id="CHEBI:15378"/>
        <dbReference type="ChEBI" id="CHEBI:29103"/>
    </reaction>
</comment>
<evidence type="ECO:0000256" key="11">
    <source>
        <dbReference type="SAM" id="MobiDB-lite"/>
    </source>
</evidence>
<feature type="transmembrane region" description="Helical" evidence="12">
    <location>
        <begin position="297"/>
        <end position="326"/>
    </location>
</feature>
<evidence type="ECO:0000313" key="14">
    <source>
        <dbReference type="EMBL" id="CAD8287255.1"/>
    </source>
</evidence>
<comment type="catalytic activity">
    <reaction evidence="9">
        <text>Na(+)(in) + H(+)(out) = Na(+)(out) + H(+)(in)</text>
        <dbReference type="Rhea" id="RHEA:29419"/>
        <dbReference type="ChEBI" id="CHEBI:15378"/>
        <dbReference type="ChEBI" id="CHEBI:29101"/>
    </reaction>
</comment>
<keyword evidence="4 12" id="KW-1133">Transmembrane helix</keyword>
<feature type="compositionally biased region" description="Polar residues" evidence="11">
    <location>
        <begin position="583"/>
        <end position="595"/>
    </location>
</feature>
<feature type="transmembrane region" description="Helical" evidence="12">
    <location>
        <begin position="125"/>
        <end position="148"/>
    </location>
</feature>
<dbReference type="GO" id="GO:0015385">
    <property type="term" value="F:sodium:proton antiporter activity"/>
    <property type="evidence" value="ECO:0007669"/>
    <property type="project" value="InterPro"/>
</dbReference>
<feature type="transmembrane region" description="Helical" evidence="12">
    <location>
        <begin position="379"/>
        <end position="403"/>
    </location>
</feature>
<keyword evidence="8" id="KW-0739">Sodium transport</keyword>
<dbReference type="Pfam" id="PF00999">
    <property type="entry name" value="Na_H_Exchanger"/>
    <property type="match status" value="1"/>
</dbReference>
<dbReference type="GO" id="GO:0098719">
    <property type="term" value="P:sodium ion import across plasma membrane"/>
    <property type="evidence" value="ECO:0007669"/>
    <property type="project" value="TreeGrafter"/>
</dbReference>
<evidence type="ECO:0000256" key="8">
    <source>
        <dbReference type="ARBA" id="ARBA00023201"/>
    </source>
</evidence>
<feature type="transmembrane region" description="Helical" evidence="12">
    <location>
        <begin position="415"/>
        <end position="435"/>
    </location>
</feature>
<feature type="compositionally biased region" description="Pro residues" evidence="11">
    <location>
        <begin position="15"/>
        <end position="25"/>
    </location>
</feature>
<organism evidence="14">
    <name type="scientific">Chlamydomonas euryale</name>
    <dbReference type="NCBI Taxonomy" id="1486919"/>
    <lineage>
        <taxon>Eukaryota</taxon>
        <taxon>Viridiplantae</taxon>
        <taxon>Chlorophyta</taxon>
        <taxon>core chlorophytes</taxon>
        <taxon>Chlorophyceae</taxon>
        <taxon>CS clade</taxon>
        <taxon>Chlamydomonadales</taxon>
        <taxon>Chlamydomonadaceae</taxon>
        <taxon>Chlamydomonas</taxon>
    </lineage>
</organism>
<feature type="domain" description="Cation/H+ exchanger transmembrane" evidence="13">
    <location>
        <begin position="40"/>
        <end position="470"/>
    </location>
</feature>
<dbReference type="GO" id="GO:0051453">
    <property type="term" value="P:regulation of intracellular pH"/>
    <property type="evidence" value="ECO:0007669"/>
    <property type="project" value="TreeGrafter"/>
</dbReference>
<dbReference type="AlphaFoldDB" id="A0A7R9V7T6"/>
<dbReference type="InterPro" id="IPR004709">
    <property type="entry name" value="NaH_exchanger"/>
</dbReference>
<evidence type="ECO:0000256" key="4">
    <source>
        <dbReference type="ARBA" id="ARBA00022989"/>
    </source>
</evidence>
<name>A0A7R9V7T6_9CHLO</name>
<evidence type="ECO:0000256" key="12">
    <source>
        <dbReference type="SAM" id="Phobius"/>
    </source>
</evidence>
<dbReference type="GO" id="GO:0005886">
    <property type="term" value="C:plasma membrane"/>
    <property type="evidence" value="ECO:0007669"/>
    <property type="project" value="TreeGrafter"/>
</dbReference>
<feature type="compositionally biased region" description="Gly residues" evidence="11">
    <location>
        <begin position="565"/>
        <end position="575"/>
    </location>
</feature>
<accession>A0A7R9V7T6</accession>
<dbReference type="InterPro" id="IPR006153">
    <property type="entry name" value="Cation/H_exchanger_TM"/>
</dbReference>
<feature type="transmembrane region" description="Helical" evidence="12">
    <location>
        <begin position="32"/>
        <end position="50"/>
    </location>
</feature>
<dbReference type="Gene3D" id="6.10.140.1330">
    <property type="match status" value="1"/>
</dbReference>
<proteinExistence type="predicted"/>
<keyword evidence="5" id="KW-0915">Sodium</keyword>
<keyword evidence="7 12" id="KW-0472">Membrane</keyword>